<organism evidence="2 3">
    <name type="scientific">Gilvimarinus algae</name>
    <dbReference type="NCBI Taxonomy" id="3058037"/>
    <lineage>
        <taxon>Bacteria</taxon>
        <taxon>Pseudomonadati</taxon>
        <taxon>Pseudomonadota</taxon>
        <taxon>Gammaproteobacteria</taxon>
        <taxon>Cellvibrionales</taxon>
        <taxon>Cellvibrionaceae</taxon>
        <taxon>Gilvimarinus</taxon>
    </lineage>
</organism>
<evidence type="ECO:0000313" key="3">
    <source>
        <dbReference type="Proteomes" id="UP001168380"/>
    </source>
</evidence>
<evidence type="ECO:0000313" key="2">
    <source>
        <dbReference type="EMBL" id="MDO3381138.1"/>
    </source>
</evidence>
<keyword evidence="3" id="KW-1185">Reference proteome</keyword>
<keyword evidence="1" id="KW-0560">Oxidoreductase</keyword>
<sequence length="110" mass="12265">MQKLDYDNLLVIGSGFSFHNLNAFFSAGGEADAQAFAHWLIDTCTNGELSQAQRLDRLAHWDRAPGARFSHPREEHLLPLHVCAALAGASCDEHHLLNIVGKPAAMFYWY</sequence>
<name>A0ABT8TAU8_9GAMM</name>
<reference evidence="2" key="1">
    <citation type="submission" date="2023-07" db="EMBL/GenBank/DDBJ databases">
        <title>Gilvimarinus algae sp. nov., isolated from the surface of Kelp.</title>
        <authorList>
            <person name="Sun Y.Y."/>
            <person name="Gong Y."/>
            <person name="Du Z.J."/>
        </authorList>
    </citation>
    <scope>NUCLEOTIDE SEQUENCE</scope>
    <source>
        <strain evidence="2">SDUM040014</strain>
    </source>
</reference>
<dbReference type="PANTHER" id="PTHR30096">
    <property type="entry name" value="4,5-DOPA DIOXYGENASE EXTRADIOL-LIKE PROTEIN"/>
    <property type="match status" value="1"/>
</dbReference>
<protein>
    <recommendedName>
        <fullName evidence="4">Extradiol ring-cleavage dioxygenase class III enzyme subunit B domain-containing protein</fullName>
    </recommendedName>
</protein>
<dbReference type="SUPFAM" id="SSF53213">
    <property type="entry name" value="LigB-like"/>
    <property type="match status" value="1"/>
</dbReference>
<evidence type="ECO:0000256" key="1">
    <source>
        <dbReference type="ARBA" id="ARBA00023002"/>
    </source>
</evidence>
<dbReference type="Gene3D" id="3.40.830.10">
    <property type="entry name" value="LigB-like"/>
    <property type="match status" value="1"/>
</dbReference>
<evidence type="ECO:0008006" key="4">
    <source>
        <dbReference type="Google" id="ProtNLM"/>
    </source>
</evidence>
<dbReference type="RefSeq" id="WP_302711263.1">
    <property type="nucleotide sequence ID" value="NZ_JAULRT010000032.1"/>
</dbReference>
<gene>
    <name evidence="2" type="ORF">QWI16_03075</name>
</gene>
<proteinExistence type="predicted"/>
<accession>A0ABT8TAU8</accession>
<dbReference type="EMBL" id="JAULRT010000032">
    <property type="protein sequence ID" value="MDO3381138.1"/>
    <property type="molecule type" value="Genomic_DNA"/>
</dbReference>
<dbReference type="Proteomes" id="UP001168380">
    <property type="component" value="Unassembled WGS sequence"/>
</dbReference>
<dbReference type="PANTHER" id="PTHR30096:SF0">
    <property type="entry name" value="4,5-DOPA DIOXYGENASE EXTRADIOL-LIKE PROTEIN"/>
    <property type="match status" value="1"/>
</dbReference>
<comment type="caution">
    <text evidence="2">The sequence shown here is derived from an EMBL/GenBank/DDBJ whole genome shotgun (WGS) entry which is preliminary data.</text>
</comment>